<sequence>MIVNKLLSSGSYNVHRGRESNPGPPDHRSDALTTEPRCSTRRRRRRQKAERRWKKSRLEIDRQLYVTIKNKVNDMIKSSKRKYFKDKLFEAKGNCKELHKLVTSLLKPKCLAQNNLPTHETTENMCENFYKFFKEKIIKVREELNDDIESEIKVKATGHRPGSRMTEFTPASIEEIEKLLKEMPNKTCALDTIPAWIYKQCFKELAPSMRNIVNTILSTGDFPDSLKLAYVTPIIKKPNLDKNILRNYRPVSNITIISKVIEKVVSQRIRDYLKSSNLDTKFQSAYKKDHSTETTLLKVLNDALLAADATQPTLSVLLDLSAAFDTIDHELLLSRLDHRFGINGAALQWLRSYLTGRMQSVFIDGVSSPVSSLQFGVPQGSVLGPLLFTLYTSPVADIAECYDVKYHLYANDSQIYISLDADGQVQKKLVENCVRDISKWMAVNKLKLNCDKTDIILLGSHRLLKDIDTRLSIIIDNCKGVLYQHGTMWLSGLGASSYHVVSQTWDQHADHMTPIASPGRSVTLAPGPPGDITLGSSYRLWDERTSTKEYSFLVLS</sequence>
<proteinExistence type="predicted"/>
<dbReference type="EMBL" id="BMAT01011273">
    <property type="protein sequence ID" value="GFR69644.1"/>
    <property type="molecule type" value="Genomic_DNA"/>
</dbReference>
<feature type="domain" description="Reverse transcriptase" evidence="2">
    <location>
        <begin position="215"/>
        <end position="475"/>
    </location>
</feature>
<accession>A0AAV4F8P8</accession>
<name>A0AAV4F8P8_9GAST</name>
<dbReference type="GO" id="GO:0003964">
    <property type="term" value="F:RNA-directed DNA polymerase activity"/>
    <property type="evidence" value="ECO:0007669"/>
    <property type="project" value="UniProtKB-KW"/>
</dbReference>
<evidence type="ECO:0000259" key="2">
    <source>
        <dbReference type="PROSITE" id="PS50878"/>
    </source>
</evidence>
<evidence type="ECO:0000256" key="1">
    <source>
        <dbReference type="SAM" id="MobiDB-lite"/>
    </source>
</evidence>
<evidence type="ECO:0000313" key="4">
    <source>
        <dbReference type="Proteomes" id="UP000762676"/>
    </source>
</evidence>
<dbReference type="PANTHER" id="PTHR33332">
    <property type="entry name" value="REVERSE TRANSCRIPTASE DOMAIN-CONTAINING PROTEIN"/>
    <property type="match status" value="1"/>
</dbReference>
<gene>
    <name evidence="3" type="ORF">ElyMa_005636700</name>
</gene>
<feature type="compositionally biased region" description="Basic residues" evidence="1">
    <location>
        <begin position="39"/>
        <end position="50"/>
    </location>
</feature>
<keyword evidence="3" id="KW-0808">Transferase</keyword>
<organism evidence="3 4">
    <name type="scientific">Elysia marginata</name>
    <dbReference type="NCBI Taxonomy" id="1093978"/>
    <lineage>
        <taxon>Eukaryota</taxon>
        <taxon>Metazoa</taxon>
        <taxon>Spiralia</taxon>
        <taxon>Lophotrochozoa</taxon>
        <taxon>Mollusca</taxon>
        <taxon>Gastropoda</taxon>
        <taxon>Heterobranchia</taxon>
        <taxon>Euthyneura</taxon>
        <taxon>Panpulmonata</taxon>
        <taxon>Sacoglossa</taxon>
        <taxon>Placobranchoidea</taxon>
        <taxon>Plakobranchidae</taxon>
        <taxon>Elysia</taxon>
    </lineage>
</organism>
<dbReference type="CDD" id="cd01650">
    <property type="entry name" value="RT_nLTR_like"/>
    <property type="match status" value="1"/>
</dbReference>
<dbReference type="SUPFAM" id="SSF56672">
    <property type="entry name" value="DNA/RNA polymerases"/>
    <property type="match status" value="1"/>
</dbReference>
<protein>
    <submittedName>
        <fullName evidence="3">Reverse transcriptase</fullName>
    </submittedName>
</protein>
<keyword evidence="4" id="KW-1185">Reference proteome</keyword>
<dbReference type="InterPro" id="IPR043502">
    <property type="entry name" value="DNA/RNA_pol_sf"/>
</dbReference>
<dbReference type="AlphaFoldDB" id="A0AAV4F8P8"/>
<comment type="caution">
    <text evidence="3">The sequence shown here is derived from an EMBL/GenBank/DDBJ whole genome shotgun (WGS) entry which is preliminary data.</text>
</comment>
<dbReference type="InterPro" id="IPR000477">
    <property type="entry name" value="RT_dom"/>
</dbReference>
<reference evidence="3 4" key="1">
    <citation type="journal article" date="2021" name="Elife">
        <title>Chloroplast acquisition without the gene transfer in kleptoplastic sea slugs, Plakobranchus ocellatus.</title>
        <authorList>
            <person name="Maeda T."/>
            <person name="Takahashi S."/>
            <person name="Yoshida T."/>
            <person name="Shimamura S."/>
            <person name="Takaki Y."/>
            <person name="Nagai Y."/>
            <person name="Toyoda A."/>
            <person name="Suzuki Y."/>
            <person name="Arimoto A."/>
            <person name="Ishii H."/>
            <person name="Satoh N."/>
            <person name="Nishiyama T."/>
            <person name="Hasebe M."/>
            <person name="Maruyama T."/>
            <person name="Minagawa J."/>
            <person name="Obokata J."/>
            <person name="Shigenobu S."/>
        </authorList>
    </citation>
    <scope>NUCLEOTIDE SEQUENCE [LARGE SCALE GENOMIC DNA]</scope>
</reference>
<evidence type="ECO:0000313" key="3">
    <source>
        <dbReference type="EMBL" id="GFR69644.1"/>
    </source>
</evidence>
<dbReference type="PROSITE" id="PS50878">
    <property type="entry name" value="RT_POL"/>
    <property type="match status" value="1"/>
</dbReference>
<dbReference type="Proteomes" id="UP000762676">
    <property type="component" value="Unassembled WGS sequence"/>
</dbReference>
<keyword evidence="3" id="KW-0548">Nucleotidyltransferase</keyword>
<feature type="region of interest" description="Disordered" evidence="1">
    <location>
        <begin position="8"/>
        <end position="50"/>
    </location>
</feature>
<keyword evidence="3" id="KW-0695">RNA-directed DNA polymerase</keyword>
<dbReference type="Pfam" id="PF00078">
    <property type="entry name" value="RVT_1"/>
    <property type="match status" value="1"/>
</dbReference>